<gene>
    <name evidence="1" type="ORF">EI293_02785</name>
</gene>
<dbReference type="EMBL" id="RWIU01000001">
    <property type="protein sequence ID" value="RSK46113.1"/>
    <property type="molecule type" value="Genomic_DNA"/>
</dbReference>
<reference evidence="1 2" key="1">
    <citation type="submission" date="2018-12" db="EMBL/GenBank/DDBJ databases">
        <authorList>
            <person name="Feng G."/>
            <person name="Zhu H."/>
        </authorList>
    </citation>
    <scope>NUCLEOTIDE SEQUENCE [LARGE SCALE GENOMIC DNA]</scope>
    <source>
        <strain evidence="1 2">LMG 26000</strain>
    </source>
</reference>
<evidence type="ECO:0000313" key="1">
    <source>
        <dbReference type="EMBL" id="RSK46113.1"/>
    </source>
</evidence>
<accession>A0A3R9N1U0</accession>
<keyword evidence="2" id="KW-1185">Reference proteome</keyword>
<organism evidence="1 2">
    <name type="scientific">Hymenobacter perfusus</name>
    <dbReference type="NCBI Taxonomy" id="1236770"/>
    <lineage>
        <taxon>Bacteria</taxon>
        <taxon>Pseudomonadati</taxon>
        <taxon>Bacteroidota</taxon>
        <taxon>Cytophagia</taxon>
        <taxon>Cytophagales</taxon>
        <taxon>Hymenobacteraceae</taxon>
        <taxon>Hymenobacter</taxon>
    </lineage>
</organism>
<comment type="caution">
    <text evidence="1">The sequence shown here is derived from an EMBL/GenBank/DDBJ whole genome shotgun (WGS) entry which is preliminary data.</text>
</comment>
<proteinExistence type="predicted"/>
<sequence length="299" mass="33843">MNRLQRESYAEAHTQMMIDKYRADDFIRREKGRNIDLWFGKRKADGTREQDAPMPYCRQYYLCYFVANVFINQLGKDAVGLFPPLVGDVIPFLEKQFPQLDAIDTEYLEELLLQIQELGMFDSSTFLYVRGTGQWGRVNVSDVLAQGEGYATGKSIASPFSLGESYIGGVQQQERANLVRRWIANKGNGQPATNEKTPSLTYKQVALLTFFLEKKITKNNAADVAKGYELNSETGGVATLLRYWNAWNSDDKIKVTHPNRVASRLVADIEAILPSLKTEEQKIKAQKAIAYINNKCSSD</sequence>
<dbReference type="AlphaFoldDB" id="A0A3R9N1U0"/>
<evidence type="ECO:0000313" key="2">
    <source>
        <dbReference type="Proteomes" id="UP000270291"/>
    </source>
</evidence>
<name>A0A3R9N1U0_9BACT</name>
<protein>
    <submittedName>
        <fullName evidence="1">Uncharacterized protein</fullName>
    </submittedName>
</protein>
<dbReference type="Proteomes" id="UP000270291">
    <property type="component" value="Unassembled WGS sequence"/>
</dbReference>
<dbReference type="RefSeq" id="WP_125435460.1">
    <property type="nucleotide sequence ID" value="NZ_RWIU01000001.1"/>
</dbReference>